<gene>
    <name evidence="1" type="ORF">FAGAP_1207</name>
</gene>
<sequence>MSSSLAPHEMSDLDIFLADRDAPKAAAASEWANTPEGWAEILRKCSYTRTKWYFPTLQTLGPIPEGLTNPLGTPTADVGLFDKLPGDIMSKILLHLDVNSFRAFRNVNAKAHMITETVLDCKDVMSHGSTAFINIVRTGLSRHITIGEIYLALTSPKCGFCE</sequence>
<evidence type="ECO:0000313" key="1">
    <source>
        <dbReference type="EMBL" id="KAF4502565.1"/>
    </source>
</evidence>
<accession>A0A9P5EAH5</accession>
<protein>
    <recommendedName>
        <fullName evidence="3">F-box domain-containing protein</fullName>
    </recommendedName>
</protein>
<comment type="caution">
    <text evidence="1">The sequence shown here is derived from an EMBL/GenBank/DDBJ whole genome shotgun (WGS) entry which is preliminary data.</text>
</comment>
<keyword evidence="2" id="KW-1185">Reference proteome</keyword>
<organism evidence="1 2">
    <name type="scientific">Fusarium agapanthi</name>
    <dbReference type="NCBI Taxonomy" id="1803897"/>
    <lineage>
        <taxon>Eukaryota</taxon>
        <taxon>Fungi</taxon>
        <taxon>Dikarya</taxon>
        <taxon>Ascomycota</taxon>
        <taxon>Pezizomycotina</taxon>
        <taxon>Sordariomycetes</taxon>
        <taxon>Hypocreomycetidae</taxon>
        <taxon>Hypocreales</taxon>
        <taxon>Nectriaceae</taxon>
        <taxon>Fusarium</taxon>
        <taxon>Fusarium fujikuroi species complex</taxon>
    </lineage>
</organism>
<proteinExistence type="predicted"/>
<evidence type="ECO:0000313" key="2">
    <source>
        <dbReference type="Proteomes" id="UP000737391"/>
    </source>
</evidence>
<reference evidence="1" key="1">
    <citation type="submission" date="2020-01" db="EMBL/GenBank/DDBJ databases">
        <title>Identification and distribution of gene clusters putatively required for synthesis of sphingolipid metabolism inhibitors in phylogenetically diverse species of the filamentous fungus Fusarium.</title>
        <authorList>
            <person name="Kim H.-S."/>
            <person name="Busman M."/>
            <person name="Brown D.W."/>
            <person name="Divon H."/>
            <person name="Uhlig S."/>
            <person name="Proctor R.H."/>
        </authorList>
    </citation>
    <scope>NUCLEOTIDE SEQUENCE</scope>
    <source>
        <strain evidence="1">NRRL 31653</strain>
    </source>
</reference>
<name>A0A9P5EAH5_9HYPO</name>
<evidence type="ECO:0008006" key="3">
    <source>
        <dbReference type="Google" id="ProtNLM"/>
    </source>
</evidence>
<dbReference type="EMBL" id="LUFC02000068">
    <property type="protein sequence ID" value="KAF4502565.1"/>
    <property type="molecule type" value="Genomic_DNA"/>
</dbReference>
<dbReference type="AlphaFoldDB" id="A0A9P5EAH5"/>
<dbReference type="OrthoDB" id="2687876at2759"/>
<dbReference type="Proteomes" id="UP000737391">
    <property type="component" value="Unassembled WGS sequence"/>
</dbReference>